<protein>
    <submittedName>
        <fullName evidence="2">DUF5316 domain-containing protein</fullName>
    </submittedName>
</protein>
<feature type="transmembrane region" description="Helical" evidence="1">
    <location>
        <begin position="33"/>
        <end position="55"/>
    </location>
</feature>
<name>A0ABW0TIH1_9BACL</name>
<comment type="caution">
    <text evidence="2">The sequence shown here is derived from an EMBL/GenBank/DDBJ whole genome shotgun (WGS) entry which is preliminary data.</text>
</comment>
<feature type="transmembrane region" description="Helical" evidence="1">
    <location>
        <begin position="7"/>
        <end position="27"/>
    </location>
</feature>
<dbReference type="Proteomes" id="UP001596109">
    <property type="component" value="Unassembled WGS sequence"/>
</dbReference>
<gene>
    <name evidence="2" type="ORF">ACFPRA_10125</name>
</gene>
<keyword evidence="1" id="KW-0812">Transmembrane</keyword>
<feature type="transmembrane region" description="Helical" evidence="1">
    <location>
        <begin position="76"/>
        <end position="97"/>
    </location>
</feature>
<keyword evidence="3" id="KW-1185">Reference proteome</keyword>
<evidence type="ECO:0000313" key="3">
    <source>
        <dbReference type="Proteomes" id="UP001596109"/>
    </source>
</evidence>
<sequence>MRNLRYLLYGIGLSLIGILISIFLWGIEKAYLLTGSIGFIFIGISMVMSGSIVSGDRMRANFATESAEDRKERNRITLNSMLLGLPSVLIAVLLYYLTN</sequence>
<organism evidence="2 3">
    <name type="scientific">Sporosarcina soli</name>
    <dbReference type="NCBI Taxonomy" id="334736"/>
    <lineage>
        <taxon>Bacteria</taxon>
        <taxon>Bacillati</taxon>
        <taxon>Bacillota</taxon>
        <taxon>Bacilli</taxon>
        <taxon>Bacillales</taxon>
        <taxon>Caryophanaceae</taxon>
        <taxon>Sporosarcina</taxon>
    </lineage>
</organism>
<proteinExistence type="predicted"/>
<evidence type="ECO:0000313" key="2">
    <source>
        <dbReference type="EMBL" id="MFC5589246.1"/>
    </source>
</evidence>
<evidence type="ECO:0000256" key="1">
    <source>
        <dbReference type="SAM" id="Phobius"/>
    </source>
</evidence>
<dbReference type="RefSeq" id="WP_381433600.1">
    <property type="nucleotide sequence ID" value="NZ_JBHSNO010000005.1"/>
</dbReference>
<dbReference type="EMBL" id="JBHSNO010000005">
    <property type="protein sequence ID" value="MFC5589246.1"/>
    <property type="molecule type" value="Genomic_DNA"/>
</dbReference>
<dbReference type="Pfam" id="PF17247">
    <property type="entry name" value="DUF5316"/>
    <property type="match status" value="1"/>
</dbReference>
<dbReference type="InterPro" id="IPR035167">
    <property type="entry name" value="DUF5316"/>
</dbReference>
<reference evidence="3" key="1">
    <citation type="journal article" date="2019" name="Int. J. Syst. Evol. Microbiol.">
        <title>The Global Catalogue of Microorganisms (GCM) 10K type strain sequencing project: providing services to taxonomists for standard genome sequencing and annotation.</title>
        <authorList>
            <consortium name="The Broad Institute Genomics Platform"/>
            <consortium name="The Broad Institute Genome Sequencing Center for Infectious Disease"/>
            <person name="Wu L."/>
            <person name="Ma J."/>
        </authorList>
    </citation>
    <scope>NUCLEOTIDE SEQUENCE [LARGE SCALE GENOMIC DNA]</scope>
    <source>
        <strain evidence="3">CGMCC 4.1434</strain>
    </source>
</reference>
<keyword evidence="1" id="KW-1133">Transmembrane helix</keyword>
<accession>A0ABW0TIH1</accession>
<keyword evidence="1" id="KW-0472">Membrane</keyword>